<comment type="caution">
    <text evidence="1">The sequence shown here is derived from an EMBL/GenBank/DDBJ whole genome shotgun (WGS) entry which is preliminary data.</text>
</comment>
<dbReference type="Proteomes" id="UP000790709">
    <property type="component" value="Unassembled WGS sequence"/>
</dbReference>
<name>A0ACB8BLF3_9AGAM</name>
<evidence type="ECO:0000313" key="1">
    <source>
        <dbReference type="EMBL" id="KAH7925388.1"/>
    </source>
</evidence>
<gene>
    <name evidence="1" type="ORF">BV22DRAFT_1011341</name>
</gene>
<reference evidence="1" key="1">
    <citation type="journal article" date="2021" name="New Phytol.">
        <title>Evolutionary innovations through gain and loss of genes in the ectomycorrhizal Boletales.</title>
        <authorList>
            <person name="Wu G."/>
            <person name="Miyauchi S."/>
            <person name="Morin E."/>
            <person name="Kuo A."/>
            <person name="Drula E."/>
            <person name="Varga T."/>
            <person name="Kohler A."/>
            <person name="Feng B."/>
            <person name="Cao Y."/>
            <person name="Lipzen A."/>
            <person name="Daum C."/>
            <person name="Hundley H."/>
            <person name="Pangilinan J."/>
            <person name="Johnson J."/>
            <person name="Barry K."/>
            <person name="LaButti K."/>
            <person name="Ng V."/>
            <person name="Ahrendt S."/>
            <person name="Min B."/>
            <person name="Choi I.G."/>
            <person name="Park H."/>
            <person name="Plett J.M."/>
            <person name="Magnuson J."/>
            <person name="Spatafora J.W."/>
            <person name="Nagy L.G."/>
            <person name="Henrissat B."/>
            <person name="Grigoriev I.V."/>
            <person name="Yang Z.L."/>
            <person name="Xu J."/>
            <person name="Martin F.M."/>
        </authorList>
    </citation>
    <scope>NUCLEOTIDE SEQUENCE</scope>
    <source>
        <strain evidence="1">KUC20120723A-06</strain>
    </source>
</reference>
<sequence>MKSLDQAAVDSHADSPFGPLLNAALTTIFHDDELRRQSDLTVIGPIHPNGNPMFGESFTREQALAVRDDSLRVIQHCSSKPGLWDKCGISPPPPDPAHLEYEVQFGSCILVQTMVLSILHLATNGRMTPRRVWRLAMHQGFYDRHRPGFAGIDYGEVMVNGVQYPLLFPGMAWMNSQEFRLLEELGNIEAMRQVLINEGDLWLWMSPDRFPTESSLFGAAATTFLEPSSHPRPSCLSKVASLPLEVTIHLLSFADIPSILSLASTSRLFHTSIFGCDALVRTWVCVNAPWYIPYSNDAADIAAMDWAYLRRCYISPSMRNRRRIWRIVGDIERLASGLHV</sequence>
<accession>A0ACB8BLF3</accession>
<protein>
    <submittedName>
        <fullName evidence="1">Uncharacterized protein</fullName>
    </submittedName>
</protein>
<dbReference type="EMBL" id="MU266403">
    <property type="protein sequence ID" value="KAH7925388.1"/>
    <property type="molecule type" value="Genomic_DNA"/>
</dbReference>
<evidence type="ECO:0000313" key="2">
    <source>
        <dbReference type="Proteomes" id="UP000790709"/>
    </source>
</evidence>
<organism evidence="1 2">
    <name type="scientific">Leucogyrophana mollusca</name>
    <dbReference type="NCBI Taxonomy" id="85980"/>
    <lineage>
        <taxon>Eukaryota</taxon>
        <taxon>Fungi</taxon>
        <taxon>Dikarya</taxon>
        <taxon>Basidiomycota</taxon>
        <taxon>Agaricomycotina</taxon>
        <taxon>Agaricomycetes</taxon>
        <taxon>Agaricomycetidae</taxon>
        <taxon>Boletales</taxon>
        <taxon>Boletales incertae sedis</taxon>
        <taxon>Leucogyrophana</taxon>
    </lineage>
</organism>
<keyword evidence="2" id="KW-1185">Reference proteome</keyword>
<proteinExistence type="predicted"/>